<accession>A0ACB8ATU7</accession>
<sequence>MSTLVTSPVESSAVRRARRGLTKVFKGHTSVVLSVAYFPDGRHITSASNDNTIIIWDVESGRRDGQPLQHDSKVNWIAISPDGRRIASGLQVGGLVIWDALTRKVVQEIKGGGVAQLAYSPDGRWIATGGGRVVRLWDADTGRPGREPLECGGSVFSVAFSPDGSRIAVGLRDGFQVFDVSTGQSVVGPIKGHTDAVFSVVYSPDGRLLVTASWDRSIRVWDSKTGIEVGKPMLGHTDYVICISISADGRRIASGGADHTVRVWDLETRLQVGDSFDADYWVLSVAFSPDDRHIISDNGYDVGLWDTESLPIQGSVSIFILLQYSF</sequence>
<keyword evidence="2" id="KW-1185">Reference proteome</keyword>
<gene>
    <name evidence="1" type="ORF">BV22DRAFT_1027255</name>
</gene>
<dbReference type="Proteomes" id="UP000790709">
    <property type="component" value="Unassembled WGS sequence"/>
</dbReference>
<name>A0ACB8ATU7_9AGAM</name>
<reference evidence="1" key="1">
    <citation type="journal article" date="2021" name="New Phytol.">
        <title>Evolutionary innovations through gain and loss of genes in the ectomycorrhizal Boletales.</title>
        <authorList>
            <person name="Wu G."/>
            <person name="Miyauchi S."/>
            <person name="Morin E."/>
            <person name="Kuo A."/>
            <person name="Drula E."/>
            <person name="Varga T."/>
            <person name="Kohler A."/>
            <person name="Feng B."/>
            <person name="Cao Y."/>
            <person name="Lipzen A."/>
            <person name="Daum C."/>
            <person name="Hundley H."/>
            <person name="Pangilinan J."/>
            <person name="Johnson J."/>
            <person name="Barry K."/>
            <person name="LaButti K."/>
            <person name="Ng V."/>
            <person name="Ahrendt S."/>
            <person name="Min B."/>
            <person name="Choi I.G."/>
            <person name="Park H."/>
            <person name="Plett J.M."/>
            <person name="Magnuson J."/>
            <person name="Spatafora J.W."/>
            <person name="Nagy L.G."/>
            <person name="Henrissat B."/>
            <person name="Grigoriev I.V."/>
            <person name="Yang Z.L."/>
            <person name="Xu J."/>
            <person name="Martin F.M."/>
        </authorList>
    </citation>
    <scope>NUCLEOTIDE SEQUENCE</scope>
    <source>
        <strain evidence="1">KUC20120723A-06</strain>
    </source>
</reference>
<proteinExistence type="predicted"/>
<evidence type="ECO:0000313" key="1">
    <source>
        <dbReference type="EMBL" id="KAH7916905.1"/>
    </source>
</evidence>
<protein>
    <submittedName>
        <fullName evidence="1">WD40 repeat-like protein</fullName>
    </submittedName>
</protein>
<evidence type="ECO:0000313" key="2">
    <source>
        <dbReference type="Proteomes" id="UP000790709"/>
    </source>
</evidence>
<dbReference type="EMBL" id="MU267475">
    <property type="protein sequence ID" value="KAH7916905.1"/>
    <property type="molecule type" value="Genomic_DNA"/>
</dbReference>
<comment type="caution">
    <text evidence="1">The sequence shown here is derived from an EMBL/GenBank/DDBJ whole genome shotgun (WGS) entry which is preliminary data.</text>
</comment>
<organism evidence="1 2">
    <name type="scientific">Leucogyrophana mollusca</name>
    <dbReference type="NCBI Taxonomy" id="85980"/>
    <lineage>
        <taxon>Eukaryota</taxon>
        <taxon>Fungi</taxon>
        <taxon>Dikarya</taxon>
        <taxon>Basidiomycota</taxon>
        <taxon>Agaricomycotina</taxon>
        <taxon>Agaricomycetes</taxon>
        <taxon>Agaricomycetidae</taxon>
        <taxon>Boletales</taxon>
        <taxon>Boletales incertae sedis</taxon>
        <taxon>Leucogyrophana</taxon>
    </lineage>
</organism>